<evidence type="ECO:0008006" key="2">
    <source>
        <dbReference type="Google" id="ProtNLM"/>
    </source>
</evidence>
<gene>
    <name evidence="1" type="ORF">NFG58_20355</name>
</gene>
<reference evidence="1" key="1">
    <citation type="submission" date="2022-06" db="EMBL/GenBank/DDBJ databases">
        <title>A novel DMS-producing enzyme.</title>
        <authorList>
            <person name="Zhang Y."/>
        </authorList>
    </citation>
    <scope>NUCLEOTIDE SEQUENCE</scope>
    <source>
        <strain evidence="1">RT37</strain>
    </source>
</reference>
<evidence type="ECO:0000313" key="1">
    <source>
        <dbReference type="EMBL" id="XBO70921.1"/>
    </source>
</evidence>
<sequence>MSDLDAARRRSLAYFDSTHCASQWNDVLRFLLEELYASGGEQDAGTFLRHIGARMASELMLPDQQTLEGLERTLNELWRARDWGWVSLTAGETRLTIEHGAYPVAGHSEAERARGARAASALLAGAYGVWLERQGGDSSVPLRVVTAEAGKPLEFVYAREEVAGH</sequence>
<dbReference type="RefSeq" id="WP_348827258.1">
    <property type="nucleotide sequence ID" value="NZ_CP098827.1"/>
</dbReference>
<dbReference type="AlphaFoldDB" id="A0AAU7KHB6"/>
<name>A0AAU7KHB6_9GAMM</name>
<dbReference type="GO" id="GO:0030244">
    <property type="term" value="P:cellulose biosynthetic process"/>
    <property type="evidence" value="ECO:0007669"/>
    <property type="project" value="InterPro"/>
</dbReference>
<dbReference type="InterPro" id="IPR038470">
    <property type="entry name" value="Cellsynth_D_sf"/>
</dbReference>
<dbReference type="Gene3D" id="3.30.70.2590">
    <property type="match status" value="1"/>
</dbReference>
<dbReference type="InterPro" id="IPR022798">
    <property type="entry name" value="BcsD_bac"/>
</dbReference>
<accession>A0AAU7KHB6</accession>
<proteinExistence type="predicted"/>
<dbReference type="Pfam" id="PF03500">
    <property type="entry name" value="Cellsynth_D"/>
    <property type="match status" value="1"/>
</dbReference>
<organism evidence="1">
    <name type="scientific">Halomonas sp. RT37</name>
    <dbReference type="NCBI Taxonomy" id="2950872"/>
    <lineage>
        <taxon>Bacteria</taxon>
        <taxon>Pseudomonadati</taxon>
        <taxon>Pseudomonadota</taxon>
        <taxon>Gammaproteobacteria</taxon>
        <taxon>Oceanospirillales</taxon>
        <taxon>Halomonadaceae</taxon>
        <taxon>Halomonas</taxon>
    </lineage>
</organism>
<dbReference type="EMBL" id="CP098827">
    <property type="protein sequence ID" value="XBO70921.1"/>
    <property type="molecule type" value="Genomic_DNA"/>
</dbReference>
<protein>
    <recommendedName>
        <fullName evidence="2">Cellulose synthase</fullName>
    </recommendedName>
</protein>